<gene>
    <name evidence="1" type="ORF">AB205_0190820</name>
</gene>
<protein>
    <submittedName>
        <fullName evidence="1">Uncharacterized protein</fullName>
    </submittedName>
</protein>
<keyword evidence="2" id="KW-1185">Reference proteome</keyword>
<name>A0A2G9REA1_AQUCT</name>
<accession>A0A2G9REA1</accession>
<dbReference type="GO" id="GO:0061343">
    <property type="term" value="P:cell adhesion involved in heart morphogenesis"/>
    <property type="evidence" value="ECO:0007669"/>
    <property type="project" value="TreeGrafter"/>
</dbReference>
<dbReference type="GO" id="GO:0031012">
    <property type="term" value="C:extracellular matrix"/>
    <property type="evidence" value="ECO:0007669"/>
    <property type="project" value="TreeGrafter"/>
</dbReference>
<dbReference type="PANTHER" id="PTHR33395:SF22">
    <property type="entry name" value="REVERSE TRANSCRIPTASE DOMAIN-CONTAINING PROTEIN"/>
    <property type="match status" value="1"/>
</dbReference>
<dbReference type="EMBL" id="KV949611">
    <property type="protein sequence ID" value="PIO25591.1"/>
    <property type="molecule type" value="Genomic_DNA"/>
</dbReference>
<dbReference type="GO" id="GO:0007508">
    <property type="term" value="P:larval heart development"/>
    <property type="evidence" value="ECO:0007669"/>
    <property type="project" value="TreeGrafter"/>
</dbReference>
<evidence type="ECO:0000313" key="1">
    <source>
        <dbReference type="EMBL" id="PIO25591.1"/>
    </source>
</evidence>
<dbReference type="Proteomes" id="UP000228934">
    <property type="component" value="Unassembled WGS sequence"/>
</dbReference>
<proteinExistence type="predicted"/>
<reference evidence="2" key="1">
    <citation type="journal article" date="2017" name="Nat. Commun.">
        <title>The North American bullfrog draft genome provides insight into hormonal regulation of long noncoding RNA.</title>
        <authorList>
            <person name="Hammond S.A."/>
            <person name="Warren R.L."/>
            <person name="Vandervalk B.P."/>
            <person name="Kucuk E."/>
            <person name="Khan H."/>
            <person name="Gibb E.A."/>
            <person name="Pandoh P."/>
            <person name="Kirk H."/>
            <person name="Zhao Y."/>
            <person name="Jones M."/>
            <person name="Mungall A.J."/>
            <person name="Coope R."/>
            <person name="Pleasance S."/>
            <person name="Moore R.A."/>
            <person name="Holt R.A."/>
            <person name="Round J.M."/>
            <person name="Ohora S."/>
            <person name="Walle B.V."/>
            <person name="Veldhoen N."/>
            <person name="Helbing C.C."/>
            <person name="Birol I."/>
        </authorList>
    </citation>
    <scope>NUCLEOTIDE SEQUENCE [LARGE SCALE GENOMIC DNA]</scope>
</reference>
<organism evidence="1 2">
    <name type="scientific">Aquarana catesbeiana</name>
    <name type="common">American bullfrog</name>
    <name type="synonym">Rana catesbeiana</name>
    <dbReference type="NCBI Taxonomy" id="8400"/>
    <lineage>
        <taxon>Eukaryota</taxon>
        <taxon>Metazoa</taxon>
        <taxon>Chordata</taxon>
        <taxon>Craniata</taxon>
        <taxon>Vertebrata</taxon>
        <taxon>Euteleostomi</taxon>
        <taxon>Amphibia</taxon>
        <taxon>Batrachia</taxon>
        <taxon>Anura</taxon>
        <taxon>Neobatrachia</taxon>
        <taxon>Ranoidea</taxon>
        <taxon>Ranidae</taxon>
        <taxon>Aquarana</taxon>
    </lineage>
</organism>
<feature type="non-terminal residue" evidence="1">
    <location>
        <position position="111"/>
    </location>
</feature>
<dbReference type="OrthoDB" id="76388at2759"/>
<evidence type="ECO:0000313" key="2">
    <source>
        <dbReference type="Proteomes" id="UP000228934"/>
    </source>
</evidence>
<sequence length="111" mass="12559">MAEYGWVSLSIAEYGRVLWSIAEYCRVLKSIAGYCRVLRGMAEYCRVLRGIAEYCGVLQSIADNFMSQLVDSPTRKNALLDILITNYPSLVSDVDIRDNLGSSDYRMITFN</sequence>
<dbReference type="PANTHER" id="PTHR33395">
    <property type="entry name" value="TRANSCRIPTASE, PUTATIVE-RELATED-RELATED"/>
    <property type="match status" value="1"/>
</dbReference>
<dbReference type="AlphaFoldDB" id="A0A2G9REA1"/>